<protein>
    <recommendedName>
        <fullName evidence="3">Folate receptor-like domain-containing protein</fullName>
    </recommendedName>
</protein>
<sequence>CGHLLEEIKCARCSPNAQVLFHSLDMDRMPHREPDLPRLCQDYCREFYYTCRGHIPDSSWLLCFRYELSLNKRYLSSATAVFSLKLQPHRILNIVEEMEVAPKLFDASTLIACGLLHRSCSESTCSSEDFLLKRCKIIGGCDFREHVKYDETL</sequence>
<dbReference type="InterPro" id="IPR018143">
    <property type="entry name" value="Folate_rcpt-like"/>
</dbReference>
<feature type="domain" description="Folate receptor-like" evidence="3">
    <location>
        <begin position="1"/>
        <end position="70"/>
    </location>
</feature>
<comment type="caution">
    <text evidence="4">The sequence shown here is derived from an EMBL/GenBank/DDBJ whole genome shotgun (WGS) entry which is preliminary data.</text>
</comment>
<feature type="non-terminal residue" evidence="4">
    <location>
        <position position="1"/>
    </location>
</feature>
<evidence type="ECO:0000256" key="2">
    <source>
        <dbReference type="ARBA" id="ARBA00023157"/>
    </source>
</evidence>
<name>A0ABV0QKZ9_9TELE</name>
<keyword evidence="1" id="KW-0732">Signal</keyword>
<evidence type="ECO:0000259" key="3">
    <source>
        <dbReference type="Pfam" id="PF03024"/>
    </source>
</evidence>
<dbReference type="EMBL" id="JAHRIN010016913">
    <property type="protein sequence ID" value="MEQ2196519.1"/>
    <property type="molecule type" value="Genomic_DNA"/>
</dbReference>
<evidence type="ECO:0000313" key="5">
    <source>
        <dbReference type="Proteomes" id="UP001434883"/>
    </source>
</evidence>
<evidence type="ECO:0000313" key="4">
    <source>
        <dbReference type="EMBL" id="MEQ2196519.1"/>
    </source>
</evidence>
<accession>A0ABV0QKZ9</accession>
<organism evidence="4 5">
    <name type="scientific">Xenoophorus captivus</name>
    <dbReference type="NCBI Taxonomy" id="1517983"/>
    <lineage>
        <taxon>Eukaryota</taxon>
        <taxon>Metazoa</taxon>
        <taxon>Chordata</taxon>
        <taxon>Craniata</taxon>
        <taxon>Vertebrata</taxon>
        <taxon>Euteleostomi</taxon>
        <taxon>Actinopterygii</taxon>
        <taxon>Neopterygii</taxon>
        <taxon>Teleostei</taxon>
        <taxon>Neoteleostei</taxon>
        <taxon>Acanthomorphata</taxon>
        <taxon>Ovalentaria</taxon>
        <taxon>Atherinomorphae</taxon>
        <taxon>Cyprinodontiformes</taxon>
        <taxon>Goodeidae</taxon>
        <taxon>Xenoophorus</taxon>
    </lineage>
</organism>
<evidence type="ECO:0000256" key="1">
    <source>
        <dbReference type="ARBA" id="ARBA00022729"/>
    </source>
</evidence>
<gene>
    <name evidence="4" type="ORF">XENOCAPTIV_000893</name>
</gene>
<keyword evidence="2" id="KW-1015">Disulfide bond</keyword>
<dbReference type="Proteomes" id="UP001434883">
    <property type="component" value="Unassembled WGS sequence"/>
</dbReference>
<reference evidence="4 5" key="1">
    <citation type="submission" date="2021-06" db="EMBL/GenBank/DDBJ databases">
        <authorList>
            <person name="Palmer J.M."/>
        </authorList>
    </citation>
    <scope>NUCLEOTIDE SEQUENCE [LARGE SCALE GENOMIC DNA]</scope>
    <source>
        <strain evidence="4 5">XC_2019</strain>
        <tissue evidence="4">Muscle</tissue>
    </source>
</reference>
<proteinExistence type="predicted"/>
<keyword evidence="5" id="KW-1185">Reference proteome</keyword>
<dbReference type="Pfam" id="PF03024">
    <property type="entry name" value="Folate_rec"/>
    <property type="match status" value="1"/>
</dbReference>